<organism evidence="1 2">
    <name type="scientific">Blautia hydrogenotrophica (strain DSM 10507 / JCM 14656 / S5a33)</name>
    <name type="common">Ruminococcus hydrogenotrophicus</name>
    <dbReference type="NCBI Taxonomy" id="476272"/>
    <lineage>
        <taxon>Bacteria</taxon>
        <taxon>Bacillati</taxon>
        <taxon>Bacillota</taxon>
        <taxon>Clostridia</taxon>
        <taxon>Lachnospirales</taxon>
        <taxon>Lachnospiraceae</taxon>
        <taxon>Blautia</taxon>
    </lineage>
</organism>
<proteinExistence type="predicted"/>
<reference evidence="1 2" key="2">
    <citation type="submission" date="2009-02" db="EMBL/GenBank/DDBJ databases">
        <title>Draft genome sequence of Blautia hydrogenotrophica DSM 10507 (Ruminococcus hydrogenotrophicus DSM 10507).</title>
        <authorList>
            <person name="Sudarsanam P."/>
            <person name="Ley R."/>
            <person name="Guruge J."/>
            <person name="Turnbaugh P.J."/>
            <person name="Mahowald M."/>
            <person name="Liep D."/>
            <person name="Gordon J."/>
        </authorList>
    </citation>
    <scope>NUCLEOTIDE SEQUENCE [LARGE SCALE GENOMIC DNA]</scope>
    <source>
        <strain evidence="2">DSM 10507 / JCM 14656 / S5a33</strain>
    </source>
</reference>
<dbReference type="eggNOG" id="ENOG502ZQW8">
    <property type="taxonomic scope" value="Bacteria"/>
</dbReference>
<dbReference type="EMBL" id="ACBZ01000177">
    <property type="protein sequence ID" value="EEG47798.1"/>
    <property type="molecule type" value="Genomic_DNA"/>
</dbReference>
<reference evidence="1 2" key="1">
    <citation type="submission" date="2009-01" db="EMBL/GenBank/DDBJ databases">
        <authorList>
            <person name="Fulton L."/>
            <person name="Clifton S."/>
            <person name="Fulton B."/>
            <person name="Xu J."/>
            <person name="Minx P."/>
            <person name="Pepin K.H."/>
            <person name="Johnson M."/>
            <person name="Bhonagiri V."/>
            <person name="Nash W.E."/>
            <person name="Mardis E.R."/>
            <person name="Wilson R.K."/>
        </authorList>
    </citation>
    <scope>NUCLEOTIDE SEQUENCE [LARGE SCALE GENOMIC DNA]</scope>
    <source>
        <strain evidence="2">DSM 10507 / JCM 14656 / S5a33</strain>
    </source>
</reference>
<dbReference type="Proteomes" id="UP000003100">
    <property type="component" value="Unassembled WGS sequence"/>
</dbReference>
<evidence type="ECO:0000313" key="1">
    <source>
        <dbReference type="EMBL" id="EEG47798.1"/>
    </source>
</evidence>
<dbReference type="HOGENOM" id="CLU_1841248_0_0_9"/>
<dbReference type="PATRIC" id="fig|476272.21.peg.625"/>
<dbReference type="AlphaFoldDB" id="C0CR35"/>
<name>C0CR35_BLAHS</name>
<comment type="caution">
    <text evidence="1">The sequence shown here is derived from an EMBL/GenBank/DDBJ whole genome shotgun (WGS) entry which is preliminary data.</text>
</comment>
<accession>C0CR35</accession>
<gene>
    <name evidence="1" type="ORF">RUMHYD_03348</name>
</gene>
<evidence type="ECO:0000313" key="2">
    <source>
        <dbReference type="Proteomes" id="UP000003100"/>
    </source>
</evidence>
<protein>
    <submittedName>
        <fullName evidence="1">Uncharacterized protein</fullName>
    </submittedName>
</protein>
<keyword evidence="2" id="KW-1185">Reference proteome</keyword>
<sequence>MEQVTEHKRLTTKEKYPHGAEGVSKDKLTGKYCRGVFEATACVEKLAEYENADEGGLLVRLPCKVGDTLFCFSRGKVYPFKARCIRIYKKRIEIELWYAGDEENYKFWHITIVEQDIGYKFFFTREEAEKALKEMEKKA</sequence>